<evidence type="ECO:0000256" key="3">
    <source>
        <dbReference type="ARBA" id="ARBA00022737"/>
    </source>
</evidence>
<evidence type="ECO:0000259" key="9">
    <source>
        <dbReference type="PROSITE" id="PS50076"/>
    </source>
</evidence>
<dbReference type="FunFam" id="2.10.230.10:FF:000002">
    <property type="entry name" value="Molecular chaperone DnaJ"/>
    <property type="match status" value="1"/>
</dbReference>
<dbReference type="GO" id="GO:0005524">
    <property type="term" value="F:ATP binding"/>
    <property type="evidence" value="ECO:0007669"/>
    <property type="project" value="InterPro"/>
</dbReference>
<keyword evidence="5" id="KW-0862">Zinc</keyword>
<evidence type="ECO:0000256" key="5">
    <source>
        <dbReference type="ARBA" id="ARBA00022833"/>
    </source>
</evidence>
<dbReference type="Gene3D" id="2.10.230.10">
    <property type="entry name" value="Heat shock protein DnaJ, cysteine-rich domain"/>
    <property type="match status" value="1"/>
</dbReference>
<evidence type="ECO:0000256" key="1">
    <source>
        <dbReference type="ARBA" id="ARBA00022490"/>
    </source>
</evidence>
<feature type="domain" description="CR-type" evidence="10">
    <location>
        <begin position="154"/>
        <end position="232"/>
    </location>
</feature>
<dbReference type="NCBIfam" id="NF008035">
    <property type="entry name" value="PRK10767.1"/>
    <property type="match status" value="1"/>
</dbReference>
<evidence type="ECO:0000313" key="15">
    <source>
        <dbReference type="EMBL" id="CAB4672437.1"/>
    </source>
</evidence>
<dbReference type="PANTHER" id="PTHR43096">
    <property type="entry name" value="DNAJ HOMOLOG 1, MITOCHONDRIAL-RELATED"/>
    <property type="match status" value="1"/>
</dbReference>
<evidence type="ECO:0000256" key="7">
    <source>
        <dbReference type="ARBA" id="ARBA00023186"/>
    </source>
</evidence>
<dbReference type="HAMAP" id="MF_01152">
    <property type="entry name" value="DnaJ"/>
    <property type="match status" value="1"/>
</dbReference>
<dbReference type="Pfam" id="PF00684">
    <property type="entry name" value="DnaJ_CXXCXGXG"/>
    <property type="match status" value="1"/>
</dbReference>
<feature type="domain" description="J" evidence="9">
    <location>
        <begin position="11"/>
        <end position="76"/>
    </location>
</feature>
<dbReference type="EMBL" id="CAEZSU010000006">
    <property type="protein sequence ID" value="CAB4539609.1"/>
    <property type="molecule type" value="Genomic_DNA"/>
</dbReference>
<evidence type="ECO:0000313" key="13">
    <source>
        <dbReference type="EMBL" id="CAB4575443.1"/>
    </source>
</evidence>
<dbReference type="SUPFAM" id="SSF57938">
    <property type="entry name" value="DnaJ/Hsp40 cysteine-rich domain"/>
    <property type="match status" value="1"/>
</dbReference>
<evidence type="ECO:0000313" key="11">
    <source>
        <dbReference type="EMBL" id="CAB4539609.1"/>
    </source>
</evidence>
<dbReference type="GO" id="GO:0005737">
    <property type="term" value="C:cytoplasm"/>
    <property type="evidence" value="ECO:0007669"/>
    <property type="project" value="TreeGrafter"/>
</dbReference>
<dbReference type="PANTHER" id="PTHR43096:SF54">
    <property type="entry name" value="CHAPERONE PROTEIN DNAJ 1"/>
    <property type="match status" value="1"/>
</dbReference>
<protein>
    <submittedName>
        <fullName evidence="14">Unannotated protein</fullName>
    </submittedName>
</protein>
<dbReference type="GO" id="GO:0051082">
    <property type="term" value="F:unfolded protein binding"/>
    <property type="evidence" value="ECO:0007669"/>
    <property type="project" value="InterPro"/>
</dbReference>
<dbReference type="EMBL" id="CAEZTG010000010">
    <property type="protein sequence ID" value="CAB4556153.1"/>
    <property type="molecule type" value="Genomic_DNA"/>
</dbReference>
<dbReference type="InterPro" id="IPR008971">
    <property type="entry name" value="HSP40/DnaJ_pept-bd"/>
</dbReference>
<dbReference type="InterPro" id="IPR002939">
    <property type="entry name" value="DnaJ_C"/>
</dbReference>
<evidence type="ECO:0000259" key="10">
    <source>
        <dbReference type="PROSITE" id="PS51188"/>
    </source>
</evidence>
<dbReference type="AlphaFoldDB" id="A0A6J6KKP2"/>
<dbReference type="CDD" id="cd10719">
    <property type="entry name" value="DnaJ_zf"/>
    <property type="match status" value="1"/>
</dbReference>
<dbReference type="GO" id="GO:0031072">
    <property type="term" value="F:heat shock protein binding"/>
    <property type="evidence" value="ECO:0007669"/>
    <property type="project" value="InterPro"/>
</dbReference>
<evidence type="ECO:0000256" key="2">
    <source>
        <dbReference type="ARBA" id="ARBA00022723"/>
    </source>
</evidence>
<dbReference type="InterPro" id="IPR036869">
    <property type="entry name" value="J_dom_sf"/>
</dbReference>
<evidence type="ECO:0000313" key="12">
    <source>
        <dbReference type="EMBL" id="CAB4556153.1"/>
    </source>
</evidence>
<sequence length="380" mass="40064">MAPQREWFDKNYYEVLGVSETAPPKDITRAYRKLAREFHPDANPGNAAAEDKFKEISAAYDVVGDETKRAEYDEVRRQGPMGGMGFGGGRSGGGFNPGAGGFNYEGADLGDLLGGMFGGGGRRGRQNQSRGRAPQRGADLEATLRMSFREAFNGMETALHLTSDLPCGTCSGSGAKPGTAPTMCQHCRGSGVSDDNQGMFSFSSPCPVCGGAGSVITSPCGTCRATGVEKRAREVKVRIPAGVDEGQRIKLKGRGGAGRNGGEIGDLYVIVHVDRDDIFGRDGKNLTINVPVTFAEATLGTKLTVPTLDGNPVTLKIPAGTPTGKVFRVKGRGVATKKVTGDLLVTVQVDVPTKITKEQRDALEAMAEAFPAAPRDYLGV</sequence>
<proteinExistence type="inferred from homology"/>
<dbReference type="GO" id="GO:0042026">
    <property type="term" value="P:protein refolding"/>
    <property type="evidence" value="ECO:0007669"/>
    <property type="project" value="TreeGrafter"/>
</dbReference>
<dbReference type="InterPro" id="IPR036410">
    <property type="entry name" value="HSP_DnaJ_Cys-rich_dom_sf"/>
</dbReference>
<dbReference type="InterPro" id="IPR012724">
    <property type="entry name" value="DnaJ"/>
</dbReference>
<dbReference type="CDD" id="cd06257">
    <property type="entry name" value="DnaJ"/>
    <property type="match status" value="1"/>
</dbReference>
<keyword evidence="3" id="KW-0677">Repeat</keyword>
<dbReference type="PROSITE" id="PS51188">
    <property type="entry name" value="ZF_CR"/>
    <property type="match status" value="1"/>
</dbReference>
<dbReference type="PROSITE" id="PS50076">
    <property type="entry name" value="DNAJ_2"/>
    <property type="match status" value="1"/>
</dbReference>
<dbReference type="SUPFAM" id="SSF49493">
    <property type="entry name" value="HSP40/DnaJ peptide-binding domain"/>
    <property type="match status" value="2"/>
</dbReference>
<keyword evidence="2" id="KW-0479">Metal-binding</keyword>
<dbReference type="SUPFAM" id="SSF46565">
    <property type="entry name" value="Chaperone J-domain"/>
    <property type="match status" value="1"/>
</dbReference>
<accession>A0A6J6KKP2</accession>
<feature type="region of interest" description="Disordered" evidence="8">
    <location>
        <begin position="118"/>
        <end position="137"/>
    </location>
</feature>
<dbReference type="FunFam" id="2.60.260.20:FF:000005">
    <property type="entry name" value="Chaperone protein dnaJ 1, mitochondrial"/>
    <property type="match status" value="1"/>
</dbReference>
<dbReference type="EMBL" id="CAEZVV010000077">
    <property type="protein sequence ID" value="CAB4649043.1"/>
    <property type="molecule type" value="Genomic_DNA"/>
</dbReference>
<evidence type="ECO:0000313" key="14">
    <source>
        <dbReference type="EMBL" id="CAB4649043.1"/>
    </source>
</evidence>
<keyword evidence="6" id="KW-0346">Stress response</keyword>
<evidence type="ECO:0000256" key="6">
    <source>
        <dbReference type="ARBA" id="ARBA00023016"/>
    </source>
</evidence>
<dbReference type="Pfam" id="PF01556">
    <property type="entry name" value="DnaJ_C"/>
    <property type="match status" value="1"/>
</dbReference>
<keyword evidence="4" id="KW-0863">Zinc-finger</keyword>
<dbReference type="EMBL" id="CAEZTR010000036">
    <property type="protein sequence ID" value="CAB4575443.1"/>
    <property type="molecule type" value="Genomic_DNA"/>
</dbReference>
<keyword evidence="7" id="KW-0143">Chaperone</keyword>
<dbReference type="Gene3D" id="1.10.287.110">
    <property type="entry name" value="DnaJ domain"/>
    <property type="match status" value="1"/>
</dbReference>
<evidence type="ECO:0000256" key="4">
    <source>
        <dbReference type="ARBA" id="ARBA00022771"/>
    </source>
</evidence>
<dbReference type="GO" id="GO:0008270">
    <property type="term" value="F:zinc ion binding"/>
    <property type="evidence" value="ECO:0007669"/>
    <property type="project" value="UniProtKB-KW"/>
</dbReference>
<dbReference type="EMBL" id="CAEZXE010000024">
    <property type="protein sequence ID" value="CAB4672437.1"/>
    <property type="molecule type" value="Genomic_DNA"/>
</dbReference>
<organism evidence="14">
    <name type="scientific">freshwater metagenome</name>
    <dbReference type="NCBI Taxonomy" id="449393"/>
    <lineage>
        <taxon>unclassified sequences</taxon>
        <taxon>metagenomes</taxon>
        <taxon>ecological metagenomes</taxon>
    </lineage>
</organism>
<reference evidence="14" key="1">
    <citation type="submission" date="2020-05" db="EMBL/GenBank/DDBJ databases">
        <authorList>
            <person name="Chiriac C."/>
            <person name="Salcher M."/>
            <person name="Ghai R."/>
            <person name="Kavagutti S V."/>
        </authorList>
    </citation>
    <scope>NUCLEOTIDE SEQUENCE</scope>
</reference>
<dbReference type="InterPro" id="IPR001623">
    <property type="entry name" value="DnaJ_domain"/>
</dbReference>
<dbReference type="NCBIfam" id="TIGR02349">
    <property type="entry name" value="DnaJ_bact"/>
    <property type="match status" value="1"/>
</dbReference>
<name>A0A6J6KKP2_9ZZZZ</name>
<dbReference type="GO" id="GO:0009408">
    <property type="term" value="P:response to heat"/>
    <property type="evidence" value="ECO:0007669"/>
    <property type="project" value="InterPro"/>
</dbReference>
<dbReference type="SMART" id="SM00271">
    <property type="entry name" value="DnaJ"/>
    <property type="match status" value="1"/>
</dbReference>
<evidence type="ECO:0000256" key="8">
    <source>
        <dbReference type="SAM" id="MobiDB-lite"/>
    </source>
</evidence>
<dbReference type="InterPro" id="IPR001305">
    <property type="entry name" value="HSP_DnaJ_Cys-rich_dom"/>
</dbReference>
<keyword evidence="1" id="KW-0963">Cytoplasm</keyword>
<dbReference type="PRINTS" id="PR00625">
    <property type="entry name" value="JDOMAIN"/>
</dbReference>
<dbReference type="Gene3D" id="2.60.260.20">
    <property type="entry name" value="Urease metallochaperone UreE, N-terminal domain"/>
    <property type="match status" value="2"/>
</dbReference>
<dbReference type="CDD" id="cd10747">
    <property type="entry name" value="DnaJ_C"/>
    <property type="match status" value="1"/>
</dbReference>
<gene>
    <name evidence="11" type="ORF">UFOPK1495_00112</name>
    <name evidence="12" type="ORF">UFOPK1603_00211</name>
    <name evidence="13" type="ORF">UFOPK1711_00776</name>
    <name evidence="14" type="ORF">UFOPK2143_01167</name>
    <name evidence="15" type="ORF">UFOPK2350_00433</name>
</gene>
<dbReference type="Pfam" id="PF00226">
    <property type="entry name" value="DnaJ"/>
    <property type="match status" value="1"/>
</dbReference>